<evidence type="ECO:0000256" key="4">
    <source>
        <dbReference type="ARBA" id="ARBA00022801"/>
    </source>
</evidence>
<accession>A0A949WUC8</accession>
<evidence type="ECO:0000256" key="1">
    <source>
        <dbReference type="ARBA" id="ARBA00004651"/>
    </source>
</evidence>
<organism evidence="9 10">
    <name type="scientific">Clostridium thailandense</name>
    <dbReference type="NCBI Taxonomy" id="2794346"/>
    <lineage>
        <taxon>Bacteria</taxon>
        <taxon>Bacillati</taxon>
        <taxon>Bacillota</taxon>
        <taxon>Clostridia</taxon>
        <taxon>Eubacteriales</taxon>
        <taxon>Clostridiaceae</taxon>
        <taxon>Clostridium</taxon>
    </lineage>
</organism>
<dbReference type="SMART" id="SM00304">
    <property type="entry name" value="HAMP"/>
    <property type="match status" value="1"/>
</dbReference>
<dbReference type="GO" id="GO:0016791">
    <property type="term" value="F:phosphatase activity"/>
    <property type="evidence" value="ECO:0007669"/>
    <property type="project" value="TreeGrafter"/>
</dbReference>
<dbReference type="Pfam" id="PF07228">
    <property type="entry name" value="SpoIIE"/>
    <property type="match status" value="1"/>
</dbReference>
<feature type="transmembrane region" description="Helical" evidence="7">
    <location>
        <begin position="6"/>
        <end position="30"/>
    </location>
</feature>
<dbReference type="RefSeq" id="WP_218319487.1">
    <property type="nucleotide sequence ID" value="NZ_JAEEGC010000025.1"/>
</dbReference>
<keyword evidence="6 7" id="KW-0472">Membrane</keyword>
<comment type="caution">
    <text evidence="9">The sequence shown here is derived from an EMBL/GenBank/DDBJ whole genome shotgun (WGS) entry which is preliminary data.</text>
</comment>
<dbReference type="PANTHER" id="PTHR43156:SF2">
    <property type="entry name" value="STAGE II SPORULATION PROTEIN E"/>
    <property type="match status" value="1"/>
</dbReference>
<dbReference type="Pfam" id="PF00672">
    <property type="entry name" value="HAMP"/>
    <property type="match status" value="1"/>
</dbReference>
<dbReference type="GO" id="GO:0005886">
    <property type="term" value="C:plasma membrane"/>
    <property type="evidence" value="ECO:0007669"/>
    <property type="project" value="UniProtKB-SubCell"/>
</dbReference>
<evidence type="ECO:0000256" key="5">
    <source>
        <dbReference type="ARBA" id="ARBA00022989"/>
    </source>
</evidence>
<evidence type="ECO:0000256" key="2">
    <source>
        <dbReference type="ARBA" id="ARBA00022475"/>
    </source>
</evidence>
<keyword evidence="5 7" id="KW-1133">Transmembrane helix</keyword>
<dbReference type="PROSITE" id="PS50885">
    <property type="entry name" value="HAMP"/>
    <property type="match status" value="1"/>
</dbReference>
<dbReference type="AlphaFoldDB" id="A0A949WUC8"/>
<dbReference type="Proteomes" id="UP000694308">
    <property type="component" value="Unassembled WGS sequence"/>
</dbReference>
<dbReference type="Pfam" id="PF02743">
    <property type="entry name" value="dCache_1"/>
    <property type="match status" value="1"/>
</dbReference>
<dbReference type="CDD" id="cd12912">
    <property type="entry name" value="PDC2_MCP_like"/>
    <property type="match status" value="1"/>
</dbReference>
<dbReference type="InterPro" id="IPR033479">
    <property type="entry name" value="dCache_1"/>
</dbReference>
<dbReference type="InterPro" id="IPR052016">
    <property type="entry name" value="Bact_Sigma-Reg"/>
</dbReference>
<dbReference type="InterPro" id="IPR003660">
    <property type="entry name" value="HAMP_dom"/>
</dbReference>
<name>A0A949WUC8_9CLOT</name>
<comment type="subcellular location">
    <subcellularLocation>
        <location evidence="1">Cell membrane</location>
        <topology evidence="1">Multi-pass membrane protein</topology>
    </subcellularLocation>
</comment>
<dbReference type="PANTHER" id="PTHR43156">
    <property type="entry name" value="STAGE II SPORULATION PROTEIN E-RELATED"/>
    <property type="match status" value="1"/>
</dbReference>
<evidence type="ECO:0000313" key="10">
    <source>
        <dbReference type="Proteomes" id="UP000694308"/>
    </source>
</evidence>
<evidence type="ECO:0000259" key="8">
    <source>
        <dbReference type="PROSITE" id="PS50885"/>
    </source>
</evidence>
<keyword evidence="4" id="KW-0378">Hydrolase</keyword>
<dbReference type="SMART" id="SM00331">
    <property type="entry name" value="PP2C_SIG"/>
    <property type="match status" value="1"/>
</dbReference>
<proteinExistence type="predicted"/>
<dbReference type="EMBL" id="JAEEGC010000025">
    <property type="protein sequence ID" value="MBV7272452.1"/>
    <property type="molecule type" value="Genomic_DNA"/>
</dbReference>
<keyword evidence="2" id="KW-1003">Cell membrane</keyword>
<keyword evidence="3 7" id="KW-0812">Transmembrane</keyword>
<feature type="domain" description="HAMP" evidence="8">
    <location>
        <begin position="392"/>
        <end position="444"/>
    </location>
</feature>
<sequence length="707" mass="78619">MRNLKIGTKILVIILIVSLSSLFFIAVVSYTEMLNLTKYSTDANTQLGINSSDRSKEALKKQAEEYITKIVKEQALKSDAVLSKVQSETTSMSEYMTALYKNENNFIGRKLPMVSDTVMGVESSKYMLPPGVLHTPELDKELSLISNAEYMIAPIFKNSSILDNVYLGTNTGISYRYSKYNTYDPNYDPRERGWYKSAMESNGEPIWVDTYLDSFGTICVTNAKSFYDENGKLRGVLATDITLKSMQDDIISMKIGETGYAFLLDNKGNIIAHPNNKKIDTTKSIKDATGDYSKALSEIINGTEGLTTAHVDGKLCYIAYYKLPTTKWSLAVVVETDEIIKPAVDTQKKIDQYTAQAQAYITKTLSNVLVRLVIILAVSAMVILVFSYLLSKTITNPIKLLLSKVVKIGEGELDTKIDIMGKDEIAELGSAFNKMTIDLKTYIANISKITAEKERIGAELDVATKIQGSMLPCIFPAFPDREEFEIYATMLPAKEVGGDFYDFFLIDEDHLAVVIADVSGKGVPAALFMVIAKTLIKNNAQNAKTPKYVFETVNNQLCENNAAAMFVTAFMGVFEVSTGEFTYVNAGHNPPLIKKANGEFQWLKTKPGFVLAGMEDIAYKEDKIILEQGDLLYMYTDGVTEAVNRNNDLFSDKKLLSDINKCKECTLNELLMYIKDEIDKFAEGAEQADDITMLALKIKKGSVNYGD</sequence>
<protein>
    <submittedName>
        <fullName evidence="9">SpoIIE family protein phosphatase</fullName>
    </submittedName>
</protein>
<feature type="transmembrane region" description="Helical" evidence="7">
    <location>
        <begin position="368"/>
        <end position="390"/>
    </location>
</feature>
<dbReference type="CDD" id="cd06225">
    <property type="entry name" value="HAMP"/>
    <property type="match status" value="1"/>
</dbReference>
<keyword evidence="10" id="KW-1185">Reference proteome</keyword>
<evidence type="ECO:0000256" key="3">
    <source>
        <dbReference type="ARBA" id="ARBA00022692"/>
    </source>
</evidence>
<reference evidence="9" key="1">
    <citation type="submission" date="2020-12" db="EMBL/GenBank/DDBJ databases">
        <title>Clostridium thailandense sp. nov., a novel acetogenic bacterium isolated from peat land soil in Thailand.</title>
        <authorList>
            <person name="Chaikitkaew S."/>
            <person name="Birkeland N.K."/>
        </authorList>
    </citation>
    <scope>NUCLEOTIDE SEQUENCE</scope>
    <source>
        <strain evidence="9">PL3</strain>
    </source>
</reference>
<dbReference type="GO" id="GO:0007165">
    <property type="term" value="P:signal transduction"/>
    <property type="evidence" value="ECO:0007669"/>
    <property type="project" value="InterPro"/>
</dbReference>
<evidence type="ECO:0000256" key="6">
    <source>
        <dbReference type="ARBA" id="ARBA00023136"/>
    </source>
</evidence>
<evidence type="ECO:0000256" key="7">
    <source>
        <dbReference type="SAM" id="Phobius"/>
    </source>
</evidence>
<gene>
    <name evidence="9" type="ORF">I6U48_05920</name>
</gene>
<evidence type="ECO:0000313" key="9">
    <source>
        <dbReference type="EMBL" id="MBV7272452.1"/>
    </source>
</evidence>
<dbReference type="InterPro" id="IPR001932">
    <property type="entry name" value="PPM-type_phosphatase-like_dom"/>
</dbReference>